<dbReference type="AlphaFoldDB" id="A0A501WVQ9"/>
<reference evidence="2 3" key="1">
    <citation type="submission" date="2019-06" db="EMBL/GenBank/DDBJ databases">
        <title>A novel bacterium of genus Amaricoccus, isolated from marine sediment.</title>
        <authorList>
            <person name="Huang H."/>
            <person name="Mo K."/>
            <person name="Hu Y."/>
        </authorList>
    </citation>
    <scope>NUCLEOTIDE SEQUENCE [LARGE SCALE GENOMIC DNA]</scope>
    <source>
        <strain evidence="2 3">HB172011</strain>
    </source>
</reference>
<dbReference type="Proteomes" id="UP000319255">
    <property type="component" value="Unassembled WGS sequence"/>
</dbReference>
<evidence type="ECO:0000256" key="1">
    <source>
        <dbReference type="SAM" id="Phobius"/>
    </source>
</evidence>
<sequence>MARGAPDSEELPETPSLRRLRRLVTTLTITLILGVITVVALLVIRLAQMTPPPPLPATIALPAGERATALTRGAGWVAVVTVDAGGRERIRVIDAETGAPRGVTEIAPR</sequence>
<keyword evidence="1" id="KW-0812">Transmembrane</keyword>
<evidence type="ECO:0000313" key="3">
    <source>
        <dbReference type="Proteomes" id="UP000319255"/>
    </source>
</evidence>
<keyword evidence="1" id="KW-0472">Membrane</keyword>
<evidence type="ECO:0000313" key="2">
    <source>
        <dbReference type="EMBL" id="TPE52214.1"/>
    </source>
</evidence>
<dbReference type="Pfam" id="PF20082">
    <property type="entry name" value="DUF6476"/>
    <property type="match status" value="1"/>
</dbReference>
<dbReference type="RefSeq" id="WP_140453456.1">
    <property type="nucleotide sequence ID" value="NZ_VFRP01000004.1"/>
</dbReference>
<keyword evidence="1" id="KW-1133">Transmembrane helix</keyword>
<protein>
    <submittedName>
        <fullName evidence="2">Uncharacterized protein</fullName>
    </submittedName>
</protein>
<proteinExistence type="predicted"/>
<dbReference type="EMBL" id="VFRP01000004">
    <property type="protein sequence ID" value="TPE52214.1"/>
    <property type="molecule type" value="Genomic_DNA"/>
</dbReference>
<comment type="caution">
    <text evidence="2">The sequence shown here is derived from an EMBL/GenBank/DDBJ whole genome shotgun (WGS) entry which is preliminary data.</text>
</comment>
<feature type="transmembrane region" description="Helical" evidence="1">
    <location>
        <begin position="20"/>
        <end position="44"/>
    </location>
</feature>
<gene>
    <name evidence="2" type="ORF">FJM51_07280</name>
</gene>
<dbReference type="OrthoDB" id="7872651at2"/>
<name>A0A501WVQ9_9RHOB</name>
<keyword evidence="3" id="KW-1185">Reference proteome</keyword>
<accession>A0A501WVQ9</accession>
<dbReference type="InterPro" id="IPR045519">
    <property type="entry name" value="DUF6476"/>
</dbReference>
<organism evidence="2 3">
    <name type="scientific">Amaricoccus solimangrovi</name>
    <dbReference type="NCBI Taxonomy" id="2589815"/>
    <lineage>
        <taxon>Bacteria</taxon>
        <taxon>Pseudomonadati</taxon>
        <taxon>Pseudomonadota</taxon>
        <taxon>Alphaproteobacteria</taxon>
        <taxon>Rhodobacterales</taxon>
        <taxon>Paracoccaceae</taxon>
        <taxon>Amaricoccus</taxon>
    </lineage>
</organism>